<evidence type="ECO:0000256" key="1">
    <source>
        <dbReference type="SAM" id="MobiDB-lite"/>
    </source>
</evidence>
<proteinExistence type="predicted"/>
<dbReference type="Proteomes" id="UP000219374">
    <property type="component" value="Unassembled WGS sequence"/>
</dbReference>
<keyword evidence="3" id="KW-1185">Reference proteome</keyword>
<name>A0A286D4N3_9GAMM</name>
<dbReference type="AlphaFoldDB" id="A0A286D4N3"/>
<gene>
    <name evidence="2" type="ORF">SAMN06296416_102501</name>
</gene>
<evidence type="ECO:0000313" key="3">
    <source>
        <dbReference type="Proteomes" id="UP000219374"/>
    </source>
</evidence>
<organism evidence="2 3">
    <name type="scientific">Pseudoxanthomonas wuyuanensis</name>
    <dbReference type="NCBI Taxonomy" id="1073196"/>
    <lineage>
        <taxon>Bacteria</taxon>
        <taxon>Pseudomonadati</taxon>
        <taxon>Pseudomonadota</taxon>
        <taxon>Gammaproteobacteria</taxon>
        <taxon>Lysobacterales</taxon>
        <taxon>Lysobacteraceae</taxon>
        <taxon>Pseudoxanthomonas</taxon>
    </lineage>
</organism>
<dbReference type="RefSeq" id="WP_238394661.1">
    <property type="nucleotide sequence ID" value="NZ_OCND01000002.1"/>
</dbReference>
<sequence>MQQMCGDVPTTVTPSPSPATGPGANPTTPVVNGVDFGAPGGDCHAEVHVRIERNKVVLTGVLQMGGRVEVVKCWQRRAGHGRGWITKTPDFIQCAEARLSKELAEYLDGLRFPFEVANLLPRPVTAAGVEARAAAATEVAHA</sequence>
<dbReference type="EMBL" id="OCND01000002">
    <property type="protein sequence ID" value="SOD53617.1"/>
    <property type="molecule type" value="Genomic_DNA"/>
</dbReference>
<evidence type="ECO:0000313" key="2">
    <source>
        <dbReference type="EMBL" id="SOD53617.1"/>
    </source>
</evidence>
<feature type="compositionally biased region" description="Low complexity" evidence="1">
    <location>
        <begin position="8"/>
        <end position="26"/>
    </location>
</feature>
<reference evidence="2 3" key="1">
    <citation type="submission" date="2017-09" db="EMBL/GenBank/DDBJ databases">
        <authorList>
            <person name="Ehlers B."/>
            <person name="Leendertz F.H."/>
        </authorList>
    </citation>
    <scope>NUCLEOTIDE SEQUENCE [LARGE SCALE GENOMIC DNA]</scope>
    <source>
        <strain evidence="2 3">CGMCC 1.10978</strain>
    </source>
</reference>
<feature type="region of interest" description="Disordered" evidence="1">
    <location>
        <begin position="1"/>
        <end position="26"/>
    </location>
</feature>
<protein>
    <submittedName>
        <fullName evidence="2">Uncharacterized protein</fullName>
    </submittedName>
</protein>
<accession>A0A286D4N3</accession>